<reference evidence="1 2" key="1">
    <citation type="journal article" date="2018" name="Nat. Ecol. Evol.">
        <title>Pezizomycetes genomes reveal the molecular basis of ectomycorrhizal truffle lifestyle.</title>
        <authorList>
            <person name="Murat C."/>
            <person name="Payen T."/>
            <person name="Noel B."/>
            <person name="Kuo A."/>
            <person name="Morin E."/>
            <person name="Chen J."/>
            <person name="Kohler A."/>
            <person name="Krizsan K."/>
            <person name="Balestrini R."/>
            <person name="Da Silva C."/>
            <person name="Montanini B."/>
            <person name="Hainaut M."/>
            <person name="Levati E."/>
            <person name="Barry K.W."/>
            <person name="Belfiori B."/>
            <person name="Cichocki N."/>
            <person name="Clum A."/>
            <person name="Dockter R.B."/>
            <person name="Fauchery L."/>
            <person name="Guy J."/>
            <person name="Iotti M."/>
            <person name="Le Tacon F."/>
            <person name="Lindquist E.A."/>
            <person name="Lipzen A."/>
            <person name="Malagnac F."/>
            <person name="Mello A."/>
            <person name="Molinier V."/>
            <person name="Miyauchi S."/>
            <person name="Poulain J."/>
            <person name="Riccioni C."/>
            <person name="Rubini A."/>
            <person name="Sitrit Y."/>
            <person name="Splivallo R."/>
            <person name="Traeger S."/>
            <person name="Wang M."/>
            <person name="Zifcakova L."/>
            <person name="Wipf D."/>
            <person name="Zambonelli A."/>
            <person name="Paolocci F."/>
            <person name="Nowrousian M."/>
            <person name="Ottonello S."/>
            <person name="Baldrian P."/>
            <person name="Spatafora J.W."/>
            <person name="Henrissat B."/>
            <person name="Nagy L.G."/>
            <person name="Aury J.M."/>
            <person name="Wincker P."/>
            <person name="Grigoriev I.V."/>
            <person name="Bonfante P."/>
            <person name="Martin F.M."/>
        </authorList>
    </citation>
    <scope>NUCLEOTIDE SEQUENCE [LARGE SCALE GENOMIC DNA]</scope>
    <source>
        <strain evidence="1 2">RN42</strain>
    </source>
</reference>
<dbReference type="Proteomes" id="UP000275078">
    <property type="component" value="Unassembled WGS sequence"/>
</dbReference>
<gene>
    <name evidence="1" type="ORF">BJ508DRAFT_61799</name>
</gene>
<keyword evidence="2" id="KW-1185">Reference proteome</keyword>
<dbReference type="AlphaFoldDB" id="A0A3N4IS39"/>
<name>A0A3N4IS39_ASCIM</name>
<proteinExistence type="predicted"/>
<accession>A0A3N4IS39</accession>
<dbReference type="EMBL" id="ML119646">
    <property type="protein sequence ID" value="RPA87558.1"/>
    <property type="molecule type" value="Genomic_DNA"/>
</dbReference>
<evidence type="ECO:0000313" key="2">
    <source>
        <dbReference type="Proteomes" id="UP000275078"/>
    </source>
</evidence>
<evidence type="ECO:0000313" key="1">
    <source>
        <dbReference type="EMBL" id="RPA87558.1"/>
    </source>
</evidence>
<protein>
    <submittedName>
        <fullName evidence="1">Uncharacterized protein</fullName>
    </submittedName>
</protein>
<organism evidence="1 2">
    <name type="scientific">Ascobolus immersus RN42</name>
    <dbReference type="NCBI Taxonomy" id="1160509"/>
    <lineage>
        <taxon>Eukaryota</taxon>
        <taxon>Fungi</taxon>
        <taxon>Dikarya</taxon>
        <taxon>Ascomycota</taxon>
        <taxon>Pezizomycotina</taxon>
        <taxon>Pezizomycetes</taxon>
        <taxon>Pezizales</taxon>
        <taxon>Ascobolaceae</taxon>
        <taxon>Ascobolus</taxon>
    </lineage>
</organism>
<sequence>MGWFVLRLEGIFLCIVSHHVEVSFYKVMLDHIGFYFCSHLLLAAFDSSPFSKQLWFRFSSYSSYRLSFFPWLGRLLLCRMTVICFYTTFSSSCSYHLPGASFTLHIAVSESLDSDDYCGMGGYLTCGSLCFFVRISGLIFPASLTSHLVPFLYCVLSEYVFIL</sequence>